<proteinExistence type="predicted"/>
<reference evidence="2" key="2">
    <citation type="submission" date="2023-06" db="EMBL/GenBank/DDBJ databases">
        <authorList>
            <consortium name="Lawrence Berkeley National Laboratory"/>
            <person name="Mondo S.J."/>
            <person name="Hensen N."/>
            <person name="Bonometti L."/>
            <person name="Westerberg I."/>
            <person name="Brannstrom I.O."/>
            <person name="Guillou S."/>
            <person name="Cros-Aarteil S."/>
            <person name="Calhoun S."/>
            <person name="Haridas S."/>
            <person name="Kuo A."/>
            <person name="Pangilinan J."/>
            <person name="Riley R."/>
            <person name="Labutti K."/>
            <person name="Andreopoulos B."/>
            <person name="Lipzen A."/>
            <person name="Chen C."/>
            <person name="Yanf M."/>
            <person name="Daum C."/>
            <person name="Ng V."/>
            <person name="Clum A."/>
            <person name="Steindorff A."/>
            <person name="Ohm R."/>
            <person name="Martin F."/>
            <person name="Silar P."/>
            <person name="Natvig D."/>
            <person name="Lalanne C."/>
            <person name="Gautier V."/>
            <person name="Ament-Velasquez S.L."/>
            <person name="Kruys A."/>
            <person name="Hutchinson M.I."/>
            <person name="Powell A.J."/>
            <person name="Barry K."/>
            <person name="Miller A.N."/>
            <person name="Grigoriev I.V."/>
            <person name="Debuchy R."/>
            <person name="Gladieux P."/>
            <person name="Thoren M.H."/>
            <person name="Johannesson H."/>
        </authorList>
    </citation>
    <scope>NUCLEOTIDE SEQUENCE</scope>
    <source>
        <strain evidence="2">CBS 333.67</strain>
    </source>
</reference>
<dbReference type="AlphaFoldDB" id="A0AAJ0M2C0"/>
<reference evidence="2" key="1">
    <citation type="journal article" date="2023" name="Mol. Phylogenet. Evol.">
        <title>Genome-scale phylogeny and comparative genomics of the fungal order Sordariales.</title>
        <authorList>
            <person name="Hensen N."/>
            <person name="Bonometti L."/>
            <person name="Westerberg I."/>
            <person name="Brannstrom I.O."/>
            <person name="Guillou S."/>
            <person name="Cros-Aarteil S."/>
            <person name="Calhoun S."/>
            <person name="Haridas S."/>
            <person name="Kuo A."/>
            <person name="Mondo S."/>
            <person name="Pangilinan J."/>
            <person name="Riley R."/>
            <person name="LaButti K."/>
            <person name="Andreopoulos B."/>
            <person name="Lipzen A."/>
            <person name="Chen C."/>
            <person name="Yan M."/>
            <person name="Daum C."/>
            <person name="Ng V."/>
            <person name="Clum A."/>
            <person name="Steindorff A."/>
            <person name="Ohm R.A."/>
            <person name="Martin F."/>
            <person name="Silar P."/>
            <person name="Natvig D.O."/>
            <person name="Lalanne C."/>
            <person name="Gautier V."/>
            <person name="Ament-Velasquez S.L."/>
            <person name="Kruys A."/>
            <person name="Hutchinson M.I."/>
            <person name="Powell A.J."/>
            <person name="Barry K."/>
            <person name="Miller A.N."/>
            <person name="Grigoriev I.V."/>
            <person name="Debuchy R."/>
            <person name="Gladieux P."/>
            <person name="Hiltunen Thoren M."/>
            <person name="Johannesson H."/>
        </authorList>
    </citation>
    <scope>NUCLEOTIDE SEQUENCE</scope>
    <source>
        <strain evidence="2">CBS 333.67</strain>
    </source>
</reference>
<gene>
    <name evidence="2" type="ORF">B0T15DRAFT_219175</name>
</gene>
<evidence type="ECO:0000313" key="2">
    <source>
        <dbReference type="EMBL" id="KAK3306154.1"/>
    </source>
</evidence>
<keyword evidence="1" id="KW-0732">Signal</keyword>
<keyword evidence="3" id="KW-1185">Reference proteome</keyword>
<dbReference type="GeneID" id="87881619"/>
<dbReference type="EMBL" id="JAUDZG010000004">
    <property type="protein sequence ID" value="KAK3306154.1"/>
    <property type="molecule type" value="Genomic_DNA"/>
</dbReference>
<accession>A0AAJ0M2C0</accession>
<dbReference type="Proteomes" id="UP001273166">
    <property type="component" value="Unassembled WGS sequence"/>
</dbReference>
<dbReference type="RefSeq" id="XP_062721934.1">
    <property type="nucleotide sequence ID" value="XM_062862790.1"/>
</dbReference>
<name>A0AAJ0M2C0_9PEZI</name>
<organism evidence="2 3">
    <name type="scientific">Chaetomium strumarium</name>
    <dbReference type="NCBI Taxonomy" id="1170767"/>
    <lineage>
        <taxon>Eukaryota</taxon>
        <taxon>Fungi</taxon>
        <taxon>Dikarya</taxon>
        <taxon>Ascomycota</taxon>
        <taxon>Pezizomycotina</taxon>
        <taxon>Sordariomycetes</taxon>
        <taxon>Sordariomycetidae</taxon>
        <taxon>Sordariales</taxon>
        <taxon>Chaetomiaceae</taxon>
        <taxon>Chaetomium</taxon>
    </lineage>
</organism>
<sequence>MISNPTRLLPTWAAAGLSALAMLSLPAASTARVAAVVSRDSVSEFVGRAQIHVLNSTDISTADPVANRIGCLNAQGLLTLDDCAVFTRADDPNTHHTLSTSLGNCSFQNPNMPLNVDSIYGRDTHAWSCGPESDPAGLGGLAEYYYTISGFNYPFVCQGNINCWYDMKAIVPGKDTDPIPLWAYYWGGQQLDVPAGHWRVLWFWSRV</sequence>
<comment type="caution">
    <text evidence="2">The sequence shown here is derived from an EMBL/GenBank/DDBJ whole genome shotgun (WGS) entry which is preliminary data.</text>
</comment>
<feature type="chain" id="PRO_5042529033" evidence="1">
    <location>
        <begin position="32"/>
        <end position="207"/>
    </location>
</feature>
<protein>
    <submittedName>
        <fullName evidence="2">Uncharacterized protein</fullName>
    </submittedName>
</protein>
<feature type="signal peptide" evidence="1">
    <location>
        <begin position="1"/>
        <end position="31"/>
    </location>
</feature>
<evidence type="ECO:0000256" key="1">
    <source>
        <dbReference type="SAM" id="SignalP"/>
    </source>
</evidence>
<evidence type="ECO:0000313" key="3">
    <source>
        <dbReference type="Proteomes" id="UP001273166"/>
    </source>
</evidence>